<evidence type="ECO:0000256" key="2">
    <source>
        <dbReference type="ARBA" id="ARBA00005417"/>
    </source>
</evidence>
<dbReference type="PANTHER" id="PTHR43297">
    <property type="entry name" value="OLIGOPEPTIDE TRANSPORT ATP-BINDING PROTEIN APPD"/>
    <property type="match status" value="1"/>
</dbReference>
<comment type="similarity">
    <text evidence="2">Belongs to the ABC transporter superfamily.</text>
</comment>
<keyword evidence="3" id="KW-0813">Transport</keyword>
<dbReference type="STRING" id="1514904.SU32_14220"/>
<dbReference type="PANTHER" id="PTHR43297:SF2">
    <property type="entry name" value="DIPEPTIDE TRANSPORT ATP-BINDING PROTEIN DPPD"/>
    <property type="match status" value="1"/>
</dbReference>
<dbReference type="EMBL" id="JXMU01000024">
    <property type="protein sequence ID" value="KPB00354.1"/>
    <property type="molecule type" value="Genomic_DNA"/>
</dbReference>
<accession>A0A0N1J6B6</accession>
<dbReference type="InterPro" id="IPR003593">
    <property type="entry name" value="AAA+_ATPase"/>
</dbReference>
<dbReference type="SMART" id="SM00382">
    <property type="entry name" value="AAA"/>
    <property type="match status" value="1"/>
</dbReference>
<evidence type="ECO:0000256" key="6">
    <source>
        <dbReference type="ARBA" id="ARBA00022840"/>
    </source>
</evidence>
<comment type="subcellular location">
    <subcellularLocation>
        <location evidence="1">Cell inner membrane</location>
        <topology evidence="1">Peripheral membrane protein</topology>
    </subcellularLocation>
</comment>
<proteinExistence type="inferred from homology"/>
<dbReference type="FunFam" id="3.40.50.300:FF:000016">
    <property type="entry name" value="Oligopeptide ABC transporter ATP-binding component"/>
    <property type="match status" value="1"/>
</dbReference>
<dbReference type="NCBIfam" id="TIGR01727">
    <property type="entry name" value="oligo_HPY"/>
    <property type="match status" value="1"/>
</dbReference>
<keyword evidence="4" id="KW-1003">Cell membrane</keyword>
<dbReference type="Proteomes" id="UP000038011">
    <property type="component" value="Unassembled WGS sequence"/>
</dbReference>
<evidence type="ECO:0000259" key="8">
    <source>
        <dbReference type="PROSITE" id="PS50893"/>
    </source>
</evidence>
<dbReference type="InterPro" id="IPR013563">
    <property type="entry name" value="Oligopep_ABC_C"/>
</dbReference>
<feature type="domain" description="ABC transporter" evidence="8">
    <location>
        <begin position="4"/>
        <end position="255"/>
    </location>
</feature>
<evidence type="ECO:0000313" key="10">
    <source>
        <dbReference type="Proteomes" id="UP000038011"/>
    </source>
</evidence>
<dbReference type="RefSeq" id="WP_054000042.1">
    <property type="nucleotide sequence ID" value="NZ_JXMU01000024.1"/>
</dbReference>
<dbReference type="PROSITE" id="PS00211">
    <property type="entry name" value="ABC_TRANSPORTER_1"/>
    <property type="match status" value="1"/>
</dbReference>
<keyword evidence="7" id="KW-0472">Membrane</keyword>
<dbReference type="Pfam" id="PF08352">
    <property type="entry name" value="oligo_HPY"/>
    <property type="match status" value="1"/>
</dbReference>
<dbReference type="GO" id="GO:0005886">
    <property type="term" value="C:plasma membrane"/>
    <property type="evidence" value="ECO:0007669"/>
    <property type="project" value="UniProtKB-SubCell"/>
</dbReference>
<dbReference type="Gene3D" id="3.40.50.300">
    <property type="entry name" value="P-loop containing nucleotide triphosphate hydrolases"/>
    <property type="match status" value="1"/>
</dbReference>
<dbReference type="GO" id="GO:0016887">
    <property type="term" value="F:ATP hydrolysis activity"/>
    <property type="evidence" value="ECO:0007669"/>
    <property type="project" value="InterPro"/>
</dbReference>
<name>A0A0N1J6B6_9HYPH</name>
<dbReference type="PATRIC" id="fig|1514904.3.peg.1981"/>
<dbReference type="InterPro" id="IPR027417">
    <property type="entry name" value="P-loop_NTPase"/>
</dbReference>
<keyword evidence="10" id="KW-1185">Reference proteome</keyword>
<gene>
    <name evidence="9" type="ORF">SU32_14220</name>
</gene>
<evidence type="ECO:0000256" key="5">
    <source>
        <dbReference type="ARBA" id="ARBA00022741"/>
    </source>
</evidence>
<protein>
    <submittedName>
        <fullName evidence="9">Peptide ABC transporter ATP-binding protein</fullName>
    </submittedName>
</protein>
<dbReference type="InterPro" id="IPR050388">
    <property type="entry name" value="ABC_Ni/Peptide_Import"/>
</dbReference>
<dbReference type="AlphaFoldDB" id="A0A0N1J6B6"/>
<dbReference type="InterPro" id="IPR003439">
    <property type="entry name" value="ABC_transporter-like_ATP-bd"/>
</dbReference>
<dbReference type="Pfam" id="PF00005">
    <property type="entry name" value="ABC_tran"/>
    <property type="match status" value="1"/>
</dbReference>
<dbReference type="PROSITE" id="PS50893">
    <property type="entry name" value="ABC_TRANSPORTER_2"/>
    <property type="match status" value="1"/>
</dbReference>
<comment type="caution">
    <text evidence="9">The sequence shown here is derived from an EMBL/GenBank/DDBJ whole genome shotgun (WGS) entry which is preliminary data.</text>
</comment>
<reference evidence="9 10" key="1">
    <citation type="submission" date="2015-01" db="EMBL/GenBank/DDBJ databases">
        <title>Ahrensia donghaiensis sp. nov., a novel dimethylsulphoniopropionate-cleavage bacterium isolated from seawater and emended descriptions of the genus Ahrensia and Ahrensia kielensis.</title>
        <authorList>
            <person name="Liu J."/>
        </authorList>
    </citation>
    <scope>NUCLEOTIDE SEQUENCE [LARGE SCALE GENOMIC DNA]</scope>
    <source>
        <strain evidence="9 10">LZD062</strain>
    </source>
</reference>
<evidence type="ECO:0000256" key="3">
    <source>
        <dbReference type="ARBA" id="ARBA00022448"/>
    </source>
</evidence>
<keyword evidence="6 9" id="KW-0067">ATP-binding</keyword>
<dbReference type="InterPro" id="IPR017871">
    <property type="entry name" value="ABC_transporter-like_CS"/>
</dbReference>
<keyword evidence="5" id="KW-0547">Nucleotide-binding</keyword>
<dbReference type="SUPFAM" id="SSF52540">
    <property type="entry name" value="P-loop containing nucleoside triphosphate hydrolases"/>
    <property type="match status" value="1"/>
</dbReference>
<dbReference type="OrthoDB" id="7957282at2"/>
<evidence type="ECO:0000256" key="1">
    <source>
        <dbReference type="ARBA" id="ARBA00004417"/>
    </source>
</evidence>
<organism evidence="9 10">
    <name type="scientific">Ahrensia marina</name>
    <dbReference type="NCBI Taxonomy" id="1514904"/>
    <lineage>
        <taxon>Bacteria</taxon>
        <taxon>Pseudomonadati</taxon>
        <taxon>Pseudomonadota</taxon>
        <taxon>Alphaproteobacteria</taxon>
        <taxon>Hyphomicrobiales</taxon>
        <taxon>Ahrensiaceae</taxon>
        <taxon>Ahrensia</taxon>
    </lineage>
</organism>
<evidence type="ECO:0000313" key="9">
    <source>
        <dbReference type="EMBL" id="KPB00354.1"/>
    </source>
</evidence>
<dbReference type="CDD" id="cd03257">
    <property type="entry name" value="ABC_NikE_OppD_transporters"/>
    <property type="match status" value="1"/>
</dbReference>
<dbReference type="GO" id="GO:0005524">
    <property type="term" value="F:ATP binding"/>
    <property type="evidence" value="ECO:0007669"/>
    <property type="project" value="UniProtKB-KW"/>
</dbReference>
<evidence type="ECO:0000256" key="4">
    <source>
        <dbReference type="ARBA" id="ARBA00022475"/>
    </source>
</evidence>
<sequence>MALLEVENLHIAVSVGGVLQPVVRGISFTVDDNETLGIVGESGCGKSMTSLAIMGLLEGTPVRITDGSIRYDGTELLQLSSKQRRAIMGNRMAMIFQEPMTSLNPVYRIGDQIIESLRQHKSISKKAARARAIELLDLVRIPNPSERVDSFPHQMSGGQRQRVMIAMALSCDPKLLIADEPTTALDVTVQKEVLELMSDLQERTGTAIIIISHDLGVIAETCDKVSVMYRGKIVEAGTTENLFERLAHPYTRGLLNSIPVVDHDVEWLEAIPGRVPTLGEELSGCAFHPRCPIATGLCIAKTPGDTYIAGNHAVKCHYADQVAS</sequence>
<evidence type="ECO:0000256" key="7">
    <source>
        <dbReference type="ARBA" id="ARBA00023136"/>
    </source>
</evidence>
<dbReference type="GO" id="GO:0055085">
    <property type="term" value="P:transmembrane transport"/>
    <property type="evidence" value="ECO:0007669"/>
    <property type="project" value="UniProtKB-ARBA"/>
</dbReference>
<dbReference type="GO" id="GO:0015833">
    <property type="term" value="P:peptide transport"/>
    <property type="evidence" value="ECO:0007669"/>
    <property type="project" value="InterPro"/>
</dbReference>